<evidence type="ECO:0000256" key="1">
    <source>
        <dbReference type="SAM" id="SignalP"/>
    </source>
</evidence>
<name>A0A3G8H631_9BURK</name>
<dbReference type="PANTHER" id="PTHR38599:SF1">
    <property type="entry name" value="CUPIN DOMAIN PROTEIN (AFU_ORTHOLOGUE AFUA_3G13620)"/>
    <property type="match status" value="1"/>
</dbReference>
<dbReference type="InterPro" id="IPR014710">
    <property type="entry name" value="RmlC-like_jellyroll"/>
</dbReference>
<evidence type="ECO:0000313" key="3">
    <source>
        <dbReference type="EMBL" id="AZG15858.1"/>
    </source>
</evidence>
<dbReference type="CDD" id="cd02235">
    <property type="entry name" value="cupin_BLL4011-like"/>
    <property type="match status" value="1"/>
</dbReference>
<dbReference type="SUPFAM" id="SSF51182">
    <property type="entry name" value="RmlC-like cupins"/>
    <property type="match status" value="1"/>
</dbReference>
<feature type="chain" id="PRO_5018087381" evidence="1">
    <location>
        <begin position="26"/>
        <end position="133"/>
    </location>
</feature>
<evidence type="ECO:0000259" key="2">
    <source>
        <dbReference type="Pfam" id="PF07883"/>
    </source>
</evidence>
<protein>
    <submittedName>
        <fullName evidence="3">Cupin domain-containing protein</fullName>
    </submittedName>
</protein>
<keyword evidence="1" id="KW-0732">Signal</keyword>
<accession>A0A3G8H631</accession>
<dbReference type="Proteomes" id="UP000270411">
    <property type="component" value="Chromosome 2"/>
</dbReference>
<dbReference type="InterPro" id="IPR011051">
    <property type="entry name" value="RmlC_Cupin_sf"/>
</dbReference>
<dbReference type="OrthoDB" id="9793521at2"/>
<evidence type="ECO:0000313" key="4">
    <source>
        <dbReference type="Proteomes" id="UP000270411"/>
    </source>
</evidence>
<dbReference type="RefSeq" id="WP_124685590.1">
    <property type="nucleotide sequence ID" value="NZ_CP033970.1"/>
</dbReference>
<dbReference type="KEGG" id="cpau:EHF44_20685"/>
<dbReference type="Gene3D" id="2.60.120.10">
    <property type="entry name" value="Jelly Rolls"/>
    <property type="match status" value="1"/>
</dbReference>
<feature type="domain" description="Cupin type-2" evidence="2">
    <location>
        <begin position="51"/>
        <end position="115"/>
    </location>
</feature>
<dbReference type="EMBL" id="CP033970">
    <property type="protein sequence ID" value="AZG15858.1"/>
    <property type="molecule type" value="Genomic_DNA"/>
</dbReference>
<proteinExistence type="predicted"/>
<gene>
    <name evidence="3" type="ORF">EHF44_20685</name>
</gene>
<dbReference type="PANTHER" id="PTHR38599">
    <property type="entry name" value="CUPIN DOMAIN PROTEIN (AFU_ORTHOLOGUE AFUA_3G13620)"/>
    <property type="match status" value="1"/>
</dbReference>
<feature type="signal peptide" evidence="1">
    <location>
        <begin position="1"/>
        <end position="25"/>
    </location>
</feature>
<dbReference type="AlphaFoldDB" id="A0A3G8H631"/>
<dbReference type="Pfam" id="PF07883">
    <property type="entry name" value="Cupin_2"/>
    <property type="match status" value="1"/>
</dbReference>
<organism evidence="3 4">
    <name type="scientific">Cupriavidus pauculus</name>
    <dbReference type="NCBI Taxonomy" id="82633"/>
    <lineage>
        <taxon>Bacteria</taxon>
        <taxon>Pseudomonadati</taxon>
        <taxon>Pseudomonadota</taxon>
        <taxon>Betaproteobacteria</taxon>
        <taxon>Burkholderiales</taxon>
        <taxon>Burkholderiaceae</taxon>
        <taxon>Cupriavidus</taxon>
    </lineage>
</organism>
<reference evidence="4" key="1">
    <citation type="submission" date="2018-11" db="EMBL/GenBank/DDBJ databases">
        <title>FDA dAtabase for Regulatory Grade micrObial Sequences (FDA-ARGOS): Supporting development and validation of Infectious Disease Dx tests.</title>
        <authorList>
            <person name="Goldberg B."/>
            <person name="Campos J."/>
            <person name="Tallon L."/>
            <person name="Sadzewicz L."/>
            <person name="Zhao X."/>
            <person name="Vavikolanu K."/>
            <person name="Mehta A."/>
            <person name="Aluvathingal J."/>
            <person name="Nadendla S."/>
            <person name="Geyer C."/>
            <person name="Nandy P."/>
            <person name="Yan Y."/>
            <person name="Sichtig H."/>
        </authorList>
    </citation>
    <scope>NUCLEOTIDE SEQUENCE [LARGE SCALE GENOMIC DNA]</scope>
    <source>
        <strain evidence="4">FDAARGOS_614</strain>
    </source>
</reference>
<dbReference type="InterPro" id="IPR013096">
    <property type="entry name" value="Cupin_2"/>
</dbReference>
<sequence length="133" mass="13996">MKPIRLMTAALLMLGAGLQLSAAHAQAPGIHRTDLVQQSISVPGHQTVQVRVDFDPGAFAPAHTHPGEEIAYVVEGSLEYRLEGRPPVTLKAGESLFIPDGVAHSARNVGSGKASELATYIVKTGAPLVVLKK</sequence>